<reference evidence="5 6" key="1">
    <citation type="submission" date="2016-12" db="EMBL/GenBank/DDBJ databases">
        <title>The draft genome sequence of Actinophytocola sp. 11-183.</title>
        <authorList>
            <person name="Wang W."/>
            <person name="Yuan L."/>
        </authorList>
    </citation>
    <scope>NUCLEOTIDE SEQUENCE [LARGE SCALE GENOMIC DNA]</scope>
    <source>
        <strain evidence="5 6">11-183</strain>
    </source>
</reference>
<keyword evidence="1 3" id="KW-0812">Transmembrane</keyword>
<proteinExistence type="predicted"/>
<dbReference type="OrthoDB" id="1115140at2"/>
<evidence type="ECO:0000256" key="1">
    <source>
        <dbReference type="ARBA" id="ARBA00022692"/>
    </source>
</evidence>
<dbReference type="STRING" id="1912961.BU204_23460"/>
<dbReference type="InterPro" id="IPR003660">
    <property type="entry name" value="HAMP_dom"/>
</dbReference>
<dbReference type="PANTHER" id="PTHR32089">
    <property type="entry name" value="METHYL-ACCEPTING CHEMOTAXIS PROTEIN MCPB"/>
    <property type="match status" value="1"/>
</dbReference>
<feature type="domain" description="HAMP" evidence="4">
    <location>
        <begin position="234"/>
        <end position="286"/>
    </location>
</feature>
<dbReference type="GO" id="GO:0007165">
    <property type="term" value="P:signal transduction"/>
    <property type="evidence" value="ECO:0007669"/>
    <property type="project" value="InterPro"/>
</dbReference>
<feature type="non-terminal residue" evidence="5">
    <location>
        <position position="322"/>
    </location>
</feature>
<dbReference type="RefSeq" id="WP_143229673.1">
    <property type="nucleotide sequence ID" value="NZ_MSIE01000044.1"/>
</dbReference>
<dbReference type="AlphaFoldDB" id="A0A1Q8CLH4"/>
<evidence type="ECO:0000259" key="4">
    <source>
        <dbReference type="PROSITE" id="PS50885"/>
    </source>
</evidence>
<dbReference type="Gene3D" id="6.10.340.10">
    <property type="match status" value="1"/>
</dbReference>
<dbReference type="SUPFAM" id="SSF158472">
    <property type="entry name" value="HAMP domain-like"/>
    <property type="match status" value="1"/>
</dbReference>
<name>A0A1Q8CLH4_9PSEU</name>
<dbReference type="SMART" id="SM00304">
    <property type="entry name" value="HAMP"/>
    <property type="match status" value="1"/>
</dbReference>
<keyword evidence="6" id="KW-1185">Reference proteome</keyword>
<dbReference type="CDD" id="cd06225">
    <property type="entry name" value="HAMP"/>
    <property type="match status" value="1"/>
</dbReference>
<organism evidence="5 6">
    <name type="scientific">Actinophytocola xanthii</name>
    <dbReference type="NCBI Taxonomy" id="1912961"/>
    <lineage>
        <taxon>Bacteria</taxon>
        <taxon>Bacillati</taxon>
        <taxon>Actinomycetota</taxon>
        <taxon>Actinomycetes</taxon>
        <taxon>Pseudonocardiales</taxon>
        <taxon>Pseudonocardiaceae</taxon>
    </lineage>
</organism>
<keyword evidence="2 3" id="KW-1133">Transmembrane helix</keyword>
<evidence type="ECO:0000256" key="3">
    <source>
        <dbReference type="SAM" id="Phobius"/>
    </source>
</evidence>
<evidence type="ECO:0000313" key="5">
    <source>
        <dbReference type="EMBL" id="OLF15216.1"/>
    </source>
</evidence>
<dbReference type="PROSITE" id="PS50885">
    <property type="entry name" value="HAMP"/>
    <property type="match status" value="1"/>
</dbReference>
<sequence length="322" mass="33354">MTNVNAGAKPARPGRVSRLLADRSLATKILAAVALPAVVAVVVAVQGIGVAADGADTSHRIGNNVTALHKIEEMSASLSDATEAAVASMIDTDAATTKAILDAFSEHIATGEKRISDFQASNAANSEFSAVPAEVVQQLADSVSEIHDVVDQEITPLVQADNFNQALGIYAGKVMPLIDELDKLTEQMNQEEMADAAEEVTAVEAERDSNFLTALIFLVVGLGLAAGAALFIVRGITRPLREVSTVLDALAHGDLTKRVQVSSKDEVGVMATALNTATESMKETVSAISQGMVSLEASSQELSTVATQVAASAEETSAQAGV</sequence>
<dbReference type="Pfam" id="PF00672">
    <property type="entry name" value="HAMP"/>
    <property type="match status" value="1"/>
</dbReference>
<evidence type="ECO:0000256" key="2">
    <source>
        <dbReference type="ARBA" id="ARBA00022989"/>
    </source>
</evidence>
<feature type="transmembrane region" description="Helical" evidence="3">
    <location>
        <begin position="211"/>
        <end position="233"/>
    </location>
</feature>
<dbReference type="Proteomes" id="UP000185596">
    <property type="component" value="Unassembled WGS sequence"/>
</dbReference>
<comment type="caution">
    <text evidence="5">The sequence shown here is derived from an EMBL/GenBank/DDBJ whole genome shotgun (WGS) entry which is preliminary data.</text>
</comment>
<gene>
    <name evidence="5" type="ORF">BU204_23460</name>
</gene>
<protein>
    <recommendedName>
        <fullName evidence="4">HAMP domain-containing protein</fullName>
    </recommendedName>
</protein>
<evidence type="ECO:0000313" key="6">
    <source>
        <dbReference type="Proteomes" id="UP000185596"/>
    </source>
</evidence>
<dbReference type="GO" id="GO:0016020">
    <property type="term" value="C:membrane"/>
    <property type="evidence" value="ECO:0007669"/>
    <property type="project" value="InterPro"/>
</dbReference>
<dbReference type="PANTHER" id="PTHR32089:SF112">
    <property type="entry name" value="LYSOZYME-LIKE PROTEIN-RELATED"/>
    <property type="match status" value="1"/>
</dbReference>
<keyword evidence="3" id="KW-0472">Membrane</keyword>
<accession>A0A1Q8CLH4</accession>
<dbReference type="EMBL" id="MSIE01000044">
    <property type="protein sequence ID" value="OLF15216.1"/>
    <property type="molecule type" value="Genomic_DNA"/>
</dbReference>